<comment type="caution">
    <text evidence="2">The sequence shown here is derived from an EMBL/GenBank/DDBJ whole genome shotgun (WGS) entry which is preliminary data.</text>
</comment>
<dbReference type="Proteomes" id="UP000746471">
    <property type="component" value="Unassembled WGS sequence"/>
</dbReference>
<dbReference type="Pfam" id="PF00753">
    <property type="entry name" value="Lactamase_B"/>
    <property type="match status" value="1"/>
</dbReference>
<reference evidence="2 3" key="1">
    <citation type="submission" date="2021-05" db="EMBL/GenBank/DDBJ databases">
        <title>Fusibacter ferrireducens sp. nov., an anaerobic, sulfur- and Fe-reducing bacterium isolated from the mangrove sediment.</title>
        <authorList>
            <person name="Qiu D."/>
        </authorList>
    </citation>
    <scope>NUCLEOTIDE SEQUENCE [LARGE SCALE GENOMIC DNA]</scope>
    <source>
        <strain evidence="2 3">DSM 12116</strain>
    </source>
</reference>
<sequence length="286" mass="32532">MDRATLEMKQEELSRRAEKYMKEPWTLAQRPFKVIENIYFVGTSWVSVFLIDTPDGLILVDCAYQEVLYQVIDSIRSLGFDPKDIKKMLITHGHFDHCGAARAIQEMSGCEIWLGKDDAYFFTERRDLIALEDHVADFKIDQFYDYENVIEFGGMSIRPVHCAGHTPGTTCLIFDIMHNGRKLHCGIHGGLGTNGLSKLELQDNGWPLSQQQTYIDNLTALKEMPIDVVLPSHVSHAVDYDFFEIAANDDGTGDGFIDGGAWKRMLESKLMVMKALIDQEEMELKK</sequence>
<dbReference type="InterPro" id="IPR001279">
    <property type="entry name" value="Metallo-B-lactamas"/>
</dbReference>
<gene>
    <name evidence="2" type="ORF">KHM83_13010</name>
</gene>
<dbReference type="RefSeq" id="WP_213237460.1">
    <property type="nucleotide sequence ID" value="NZ_JAHBCL010000022.1"/>
</dbReference>
<proteinExistence type="predicted"/>
<dbReference type="SMART" id="SM00849">
    <property type="entry name" value="Lactamase_B"/>
    <property type="match status" value="1"/>
</dbReference>
<dbReference type="InterPro" id="IPR036866">
    <property type="entry name" value="RibonucZ/Hydroxyglut_hydro"/>
</dbReference>
<evidence type="ECO:0000313" key="2">
    <source>
        <dbReference type="EMBL" id="MBS7527598.1"/>
    </source>
</evidence>
<dbReference type="SUPFAM" id="SSF56281">
    <property type="entry name" value="Metallo-hydrolase/oxidoreductase"/>
    <property type="match status" value="1"/>
</dbReference>
<feature type="domain" description="Metallo-beta-lactamase" evidence="1">
    <location>
        <begin position="45"/>
        <end position="233"/>
    </location>
</feature>
<organism evidence="2 3">
    <name type="scientific">Fusibacter paucivorans</name>
    <dbReference type="NCBI Taxonomy" id="76009"/>
    <lineage>
        <taxon>Bacteria</taxon>
        <taxon>Bacillati</taxon>
        <taxon>Bacillota</taxon>
        <taxon>Clostridia</taxon>
        <taxon>Eubacteriales</taxon>
        <taxon>Eubacteriales Family XII. Incertae Sedis</taxon>
        <taxon>Fusibacter</taxon>
    </lineage>
</organism>
<protein>
    <submittedName>
        <fullName evidence="2">MBL fold metallo-hydrolase</fullName>
    </submittedName>
</protein>
<accession>A0ABS5PRA3</accession>
<evidence type="ECO:0000259" key="1">
    <source>
        <dbReference type="SMART" id="SM00849"/>
    </source>
</evidence>
<dbReference type="EMBL" id="JAHBCL010000022">
    <property type="protein sequence ID" value="MBS7527598.1"/>
    <property type="molecule type" value="Genomic_DNA"/>
</dbReference>
<dbReference type="PANTHER" id="PTHR42951">
    <property type="entry name" value="METALLO-BETA-LACTAMASE DOMAIN-CONTAINING"/>
    <property type="match status" value="1"/>
</dbReference>
<dbReference type="PANTHER" id="PTHR42951:SF22">
    <property type="entry name" value="METALLO BETA-LACTAMASE SUPERFAMILY LIPOPROTEIN"/>
    <property type="match status" value="1"/>
</dbReference>
<dbReference type="Gene3D" id="3.60.15.10">
    <property type="entry name" value="Ribonuclease Z/Hydroxyacylglutathione hydrolase-like"/>
    <property type="match status" value="1"/>
</dbReference>
<keyword evidence="3" id="KW-1185">Reference proteome</keyword>
<name>A0ABS5PRA3_9FIRM</name>
<evidence type="ECO:0000313" key="3">
    <source>
        <dbReference type="Proteomes" id="UP000746471"/>
    </source>
</evidence>
<dbReference type="InterPro" id="IPR050855">
    <property type="entry name" value="NDM-1-like"/>
</dbReference>